<protein>
    <recommendedName>
        <fullName evidence="3">FP protein C-terminal domain-containing protein</fullName>
    </recommendedName>
</protein>
<feature type="domain" description="FP protein C-terminal" evidence="3">
    <location>
        <begin position="264"/>
        <end position="314"/>
    </location>
</feature>
<dbReference type="Pfam" id="PF25298">
    <property type="entry name" value="Baculo_FP_2nd"/>
    <property type="match status" value="1"/>
</dbReference>
<feature type="coiled-coil region" evidence="1">
    <location>
        <begin position="110"/>
        <end position="144"/>
    </location>
</feature>
<keyword evidence="5" id="KW-1185">Reference proteome</keyword>
<dbReference type="AlphaFoldDB" id="A0A9N9R6H9"/>
<gene>
    <name evidence="4" type="ORF">DIATSA_LOCUS8040</name>
</gene>
<sequence length="317" mass="36533">MPNLAHSPKLNKSHSMSDTDIDKLTNQDSSLVEVLHVTQRDNKRRRINERQISPECSDFRTIIREELREMLNTLQHQQNSRLDILEKYITEIKAQNESTLQKNLDIEKSIEFVTDKVNNLQLSINALEDERKGLTSQISKIDDKCDMLERLSRKTSIQIRNVPNQKAETKEALFGMISRLANSLDIKLQVTDLRDIHRMPMKPGQASSTVVAEFSSTLHKSKFIIAAKSHKVTAIKYKTEQLNSAHLGIEGPKSEIYISEHLTAQSSRLFFLARELRKSMGYDYCWTANGLVYLRKKHGEPYILVKNESQLQSLRKK</sequence>
<reference evidence="4" key="2">
    <citation type="submission" date="2022-10" db="EMBL/GenBank/DDBJ databases">
        <authorList>
            <consortium name="ENA_rothamsted_submissions"/>
            <consortium name="culmorum"/>
            <person name="King R."/>
        </authorList>
    </citation>
    <scope>NUCLEOTIDE SEQUENCE</scope>
</reference>
<dbReference type="EMBL" id="OU893352">
    <property type="protein sequence ID" value="CAG9790372.1"/>
    <property type="molecule type" value="Genomic_DNA"/>
</dbReference>
<evidence type="ECO:0000313" key="4">
    <source>
        <dbReference type="EMBL" id="CAG9790372.1"/>
    </source>
</evidence>
<dbReference type="InterPro" id="IPR057251">
    <property type="entry name" value="FP_C"/>
</dbReference>
<evidence type="ECO:0000256" key="1">
    <source>
        <dbReference type="SAM" id="Coils"/>
    </source>
</evidence>
<organism evidence="4 5">
    <name type="scientific">Diatraea saccharalis</name>
    <name type="common">sugarcane borer</name>
    <dbReference type="NCBI Taxonomy" id="40085"/>
    <lineage>
        <taxon>Eukaryota</taxon>
        <taxon>Metazoa</taxon>
        <taxon>Ecdysozoa</taxon>
        <taxon>Arthropoda</taxon>
        <taxon>Hexapoda</taxon>
        <taxon>Insecta</taxon>
        <taxon>Pterygota</taxon>
        <taxon>Neoptera</taxon>
        <taxon>Endopterygota</taxon>
        <taxon>Lepidoptera</taxon>
        <taxon>Glossata</taxon>
        <taxon>Ditrysia</taxon>
        <taxon>Pyraloidea</taxon>
        <taxon>Crambidae</taxon>
        <taxon>Crambinae</taxon>
        <taxon>Diatraea</taxon>
    </lineage>
</organism>
<name>A0A9N9R6H9_9NEOP</name>
<accession>A0A9N9R6H9</accession>
<proteinExistence type="predicted"/>
<feature type="region of interest" description="Disordered" evidence="2">
    <location>
        <begin position="1"/>
        <end position="22"/>
    </location>
</feature>
<evidence type="ECO:0000256" key="2">
    <source>
        <dbReference type="SAM" id="MobiDB-lite"/>
    </source>
</evidence>
<evidence type="ECO:0000313" key="5">
    <source>
        <dbReference type="Proteomes" id="UP001153714"/>
    </source>
</evidence>
<reference evidence="4" key="1">
    <citation type="submission" date="2021-12" db="EMBL/GenBank/DDBJ databases">
        <authorList>
            <person name="King R."/>
        </authorList>
    </citation>
    <scope>NUCLEOTIDE SEQUENCE</scope>
</reference>
<dbReference type="OrthoDB" id="7474654at2759"/>
<keyword evidence="1" id="KW-0175">Coiled coil</keyword>
<evidence type="ECO:0000259" key="3">
    <source>
        <dbReference type="Pfam" id="PF25298"/>
    </source>
</evidence>
<dbReference type="Proteomes" id="UP001153714">
    <property type="component" value="Chromosome 21"/>
</dbReference>